<evidence type="ECO:0000313" key="3">
    <source>
        <dbReference type="Proteomes" id="UP001286456"/>
    </source>
</evidence>
<keyword evidence="3" id="KW-1185">Reference proteome</keyword>
<accession>A0AAE0J3R3</accession>
<keyword evidence="1" id="KW-1133">Transmembrane helix</keyword>
<gene>
    <name evidence="2" type="ORF">B0T19DRAFT_15613</name>
</gene>
<reference evidence="2" key="1">
    <citation type="journal article" date="2023" name="Mol. Phylogenet. Evol.">
        <title>Genome-scale phylogeny and comparative genomics of the fungal order Sordariales.</title>
        <authorList>
            <person name="Hensen N."/>
            <person name="Bonometti L."/>
            <person name="Westerberg I."/>
            <person name="Brannstrom I.O."/>
            <person name="Guillou S."/>
            <person name="Cros-Aarteil S."/>
            <person name="Calhoun S."/>
            <person name="Haridas S."/>
            <person name="Kuo A."/>
            <person name="Mondo S."/>
            <person name="Pangilinan J."/>
            <person name="Riley R."/>
            <person name="LaButti K."/>
            <person name="Andreopoulos B."/>
            <person name="Lipzen A."/>
            <person name="Chen C."/>
            <person name="Yan M."/>
            <person name="Daum C."/>
            <person name="Ng V."/>
            <person name="Clum A."/>
            <person name="Steindorff A."/>
            <person name="Ohm R.A."/>
            <person name="Martin F."/>
            <person name="Silar P."/>
            <person name="Natvig D.O."/>
            <person name="Lalanne C."/>
            <person name="Gautier V."/>
            <person name="Ament-Velasquez S.L."/>
            <person name="Kruys A."/>
            <person name="Hutchinson M.I."/>
            <person name="Powell A.J."/>
            <person name="Barry K."/>
            <person name="Miller A.N."/>
            <person name="Grigoriev I.V."/>
            <person name="Debuchy R."/>
            <person name="Gladieux P."/>
            <person name="Hiltunen Thoren M."/>
            <person name="Johannesson H."/>
        </authorList>
    </citation>
    <scope>NUCLEOTIDE SEQUENCE</scope>
    <source>
        <strain evidence="2">SMH4131-1</strain>
    </source>
</reference>
<organism evidence="2 3">
    <name type="scientific">Cercophora scortea</name>
    <dbReference type="NCBI Taxonomy" id="314031"/>
    <lineage>
        <taxon>Eukaryota</taxon>
        <taxon>Fungi</taxon>
        <taxon>Dikarya</taxon>
        <taxon>Ascomycota</taxon>
        <taxon>Pezizomycotina</taxon>
        <taxon>Sordariomycetes</taxon>
        <taxon>Sordariomycetidae</taxon>
        <taxon>Sordariales</taxon>
        <taxon>Lasiosphaeriaceae</taxon>
        <taxon>Cercophora</taxon>
    </lineage>
</organism>
<dbReference type="AlphaFoldDB" id="A0AAE0J3R3"/>
<sequence length="116" mass="13507">MDRREAQTNSGTINWGKAQWKREVSGFLLLLFFAPIVYLLLVQLWFFLGGFPPVILFSCLYHTCVFTSLTVPGTECQTPRRRARQVVKEGDSEFSGKRHRESRGNLRFRKKSLFFS</sequence>
<comment type="caution">
    <text evidence="2">The sequence shown here is derived from an EMBL/GenBank/DDBJ whole genome shotgun (WGS) entry which is preliminary data.</text>
</comment>
<protein>
    <submittedName>
        <fullName evidence="2">Uncharacterized protein</fullName>
    </submittedName>
</protein>
<reference evidence="2" key="2">
    <citation type="submission" date="2023-06" db="EMBL/GenBank/DDBJ databases">
        <authorList>
            <consortium name="Lawrence Berkeley National Laboratory"/>
            <person name="Haridas S."/>
            <person name="Hensen N."/>
            <person name="Bonometti L."/>
            <person name="Westerberg I."/>
            <person name="Brannstrom I.O."/>
            <person name="Guillou S."/>
            <person name="Cros-Aarteil S."/>
            <person name="Calhoun S."/>
            <person name="Kuo A."/>
            <person name="Mondo S."/>
            <person name="Pangilinan J."/>
            <person name="Riley R."/>
            <person name="Labutti K."/>
            <person name="Andreopoulos B."/>
            <person name="Lipzen A."/>
            <person name="Chen C."/>
            <person name="Yanf M."/>
            <person name="Daum C."/>
            <person name="Ng V."/>
            <person name="Clum A."/>
            <person name="Steindorff A."/>
            <person name="Ohm R."/>
            <person name="Martin F."/>
            <person name="Silar P."/>
            <person name="Natvig D."/>
            <person name="Lalanne C."/>
            <person name="Gautier V."/>
            <person name="Ament-Velasquez S.L."/>
            <person name="Kruys A."/>
            <person name="Hutchinson M.I."/>
            <person name="Powell A.J."/>
            <person name="Barry K."/>
            <person name="Miller A.N."/>
            <person name="Grigoriev I.V."/>
            <person name="Debuchy R."/>
            <person name="Gladieux P."/>
            <person name="Thoren M.H."/>
            <person name="Johannesson H."/>
        </authorList>
    </citation>
    <scope>NUCLEOTIDE SEQUENCE</scope>
    <source>
        <strain evidence="2">SMH4131-1</strain>
    </source>
</reference>
<keyword evidence="1" id="KW-0812">Transmembrane</keyword>
<dbReference type="Proteomes" id="UP001286456">
    <property type="component" value="Unassembled WGS sequence"/>
</dbReference>
<evidence type="ECO:0000256" key="1">
    <source>
        <dbReference type="SAM" id="Phobius"/>
    </source>
</evidence>
<proteinExistence type="predicted"/>
<dbReference type="EMBL" id="JAUEPO010000001">
    <property type="protein sequence ID" value="KAK3335691.1"/>
    <property type="molecule type" value="Genomic_DNA"/>
</dbReference>
<feature type="transmembrane region" description="Helical" evidence="1">
    <location>
        <begin position="54"/>
        <end position="74"/>
    </location>
</feature>
<feature type="transmembrane region" description="Helical" evidence="1">
    <location>
        <begin position="27"/>
        <end position="48"/>
    </location>
</feature>
<evidence type="ECO:0000313" key="2">
    <source>
        <dbReference type="EMBL" id="KAK3335691.1"/>
    </source>
</evidence>
<keyword evidence="1" id="KW-0472">Membrane</keyword>
<name>A0AAE0J3R3_9PEZI</name>